<protein>
    <recommendedName>
        <fullName evidence="2">site-specific DNA-methyltransferase (adenine-specific)</fullName>
        <ecNumber evidence="2">2.1.1.72</ecNumber>
    </recommendedName>
</protein>
<keyword evidence="5" id="KW-0949">S-adenosyl-L-methionine</keyword>
<accession>A0A4Q0SIQ9</accession>
<proteinExistence type="inferred from homology"/>
<dbReference type="AlphaFoldDB" id="A0A4Q0SIQ9"/>
<dbReference type="Proteomes" id="UP000289546">
    <property type="component" value="Unassembled WGS sequence"/>
</dbReference>
<name>A0A4Q0SIQ9_9BRAD</name>
<comment type="caution">
    <text evidence="8">The sequence shown here is derived from an EMBL/GenBank/DDBJ whole genome shotgun (WGS) entry which is preliminary data.</text>
</comment>
<evidence type="ECO:0000259" key="7">
    <source>
        <dbReference type="Pfam" id="PF01555"/>
    </source>
</evidence>
<dbReference type="RefSeq" id="WP_164935824.1">
    <property type="nucleotide sequence ID" value="NZ_LBJC01000012.1"/>
</dbReference>
<dbReference type="InterPro" id="IPR029063">
    <property type="entry name" value="SAM-dependent_MTases_sf"/>
</dbReference>
<dbReference type="GO" id="GO:0032259">
    <property type="term" value="P:methylation"/>
    <property type="evidence" value="ECO:0007669"/>
    <property type="project" value="UniProtKB-KW"/>
</dbReference>
<dbReference type="GO" id="GO:0009007">
    <property type="term" value="F:site-specific DNA-methyltransferase (adenine-specific) activity"/>
    <property type="evidence" value="ECO:0007669"/>
    <property type="project" value="UniProtKB-EC"/>
</dbReference>
<dbReference type="InterPro" id="IPR002295">
    <property type="entry name" value="N4/N6-MTase_EcoPI_Mod-like"/>
</dbReference>
<keyword evidence="4" id="KW-0808">Transferase</keyword>
<keyword evidence="9" id="KW-1185">Reference proteome</keyword>
<dbReference type="EC" id="2.1.1.72" evidence="2"/>
<dbReference type="GO" id="GO:0008170">
    <property type="term" value="F:N-methyltransferase activity"/>
    <property type="evidence" value="ECO:0007669"/>
    <property type="project" value="InterPro"/>
</dbReference>
<dbReference type="EMBL" id="LBJQ01000005">
    <property type="protein sequence ID" value="RXH38378.1"/>
    <property type="molecule type" value="Genomic_DNA"/>
</dbReference>
<dbReference type="Pfam" id="PF01555">
    <property type="entry name" value="N6_N4_Mtase"/>
    <property type="match status" value="1"/>
</dbReference>
<dbReference type="GO" id="GO:0003677">
    <property type="term" value="F:DNA binding"/>
    <property type="evidence" value="ECO:0007669"/>
    <property type="project" value="InterPro"/>
</dbReference>
<comment type="similarity">
    <text evidence="1">Belongs to the N(4)/N(6)-methyltransferase family.</text>
</comment>
<dbReference type="PRINTS" id="PR00506">
    <property type="entry name" value="D21N6MTFRASE"/>
</dbReference>
<comment type="catalytic activity">
    <reaction evidence="6">
        <text>a 2'-deoxyadenosine in DNA + S-adenosyl-L-methionine = an N(6)-methyl-2'-deoxyadenosine in DNA + S-adenosyl-L-homocysteine + H(+)</text>
        <dbReference type="Rhea" id="RHEA:15197"/>
        <dbReference type="Rhea" id="RHEA-COMP:12418"/>
        <dbReference type="Rhea" id="RHEA-COMP:12419"/>
        <dbReference type="ChEBI" id="CHEBI:15378"/>
        <dbReference type="ChEBI" id="CHEBI:57856"/>
        <dbReference type="ChEBI" id="CHEBI:59789"/>
        <dbReference type="ChEBI" id="CHEBI:90615"/>
        <dbReference type="ChEBI" id="CHEBI:90616"/>
        <dbReference type="EC" id="2.1.1.72"/>
    </reaction>
</comment>
<evidence type="ECO:0000256" key="3">
    <source>
        <dbReference type="ARBA" id="ARBA00022603"/>
    </source>
</evidence>
<evidence type="ECO:0000256" key="1">
    <source>
        <dbReference type="ARBA" id="ARBA00006594"/>
    </source>
</evidence>
<evidence type="ECO:0000256" key="2">
    <source>
        <dbReference type="ARBA" id="ARBA00011900"/>
    </source>
</evidence>
<sequence>MKQYGRNIIQQGDALELLRSLPDGCTPLVFFDPQFRECLDKLAYGNEGKSRQKDRHTLPAMSSNYIDACCCEIARVLTPSGYLMRWIDKFGLCEGIHLRITEPKRVDLISWDNGRMPGGNGWRSRYCGDHLLVLQKKPKAAKATWRDHGIRDRWIEKVDRGVHPHAKPLGLIKRLIAATTHPGDLVVDPAAGSFGVMHAAIELGREFVGVDICAGF</sequence>
<dbReference type="InterPro" id="IPR002941">
    <property type="entry name" value="DNA_methylase_N4/N6"/>
</dbReference>
<dbReference type="Gene3D" id="3.40.50.150">
    <property type="entry name" value="Vaccinia Virus protein VP39"/>
    <property type="match status" value="1"/>
</dbReference>
<evidence type="ECO:0000256" key="4">
    <source>
        <dbReference type="ARBA" id="ARBA00022679"/>
    </source>
</evidence>
<feature type="domain" description="DNA methylase N-4/N-6" evidence="7">
    <location>
        <begin position="134"/>
        <end position="212"/>
    </location>
</feature>
<gene>
    <name evidence="8" type="ORF">XH99_01045</name>
</gene>
<reference evidence="8 9" key="1">
    <citation type="submission" date="2015-04" db="EMBL/GenBank/DDBJ databases">
        <title>Comparative genomics of rhizobia nodulating Arachis hypogaea in China.</title>
        <authorList>
            <person name="Li Y."/>
        </authorList>
    </citation>
    <scope>NUCLEOTIDE SEQUENCE [LARGE SCALE GENOMIC DNA]</scope>
    <source>
        <strain evidence="8 9">CCBAU 51757</strain>
    </source>
</reference>
<evidence type="ECO:0000256" key="6">
    <source>
        <dbReference type="ARBA" id="ARBA00047942"/>
    </source>
</evidence>
<dbReference type="SUPFAM" id="SSF53335">
    <property type="entry name" value="S-adenosyl-L-methionine-dependent methyltransferases"/>
    <property type="match status" value="1"/>
</dbReference>
<evidence type="ECO:0000256" key="5">
    <source>
        <dbReference type="ARBA" id="ARBA00022691"/>
    </source>
</evidence>
<evidence type="ECO:0000313" key="9">
    <source>
        <dbReference type="Proteomes" id="UP000289546"/>
    </source>
</evidence>
<organism evidence="8 9">
    <name type="scientific">Bradyrhizobium nanningense</name>
    <dbReference type="NCBI Taxonomy" id="1325118"/>
    <lineage>
        <taxon>Bacteria</taxon>
        <taxon>Pseudomonadati</taxon>
        <taxon>Pseudomonadota</taxon>
        <taxon>Alphaproteobacteria</taxon>
        <taxon>Hyphomicrobiales</taxon>
        <taxon>Nitrobacteraceae</taxon>
        <taxon>Bradyrhizobium</taxon>
    </lineage>
</organism>
<keyword evidence="3" id="KW-0489">Methyltransferase</keyword>
<evidence type="ECO:0000313" key="8">
    <source>
        <dbReference type="EMBL" id="RXH38378.1"/>
    </source>
</evidence>